<proteinExistence type="predicted"/>
<dbReference type="AlphaFoldDB" id="A0A0C9TF01"/>
<name>A0A0C9TF01_PAXIN</name>
<dbReference type="Pfam" id="PF14223">
    <property type="entry name" value="Retrotran_gag_2"/>
    <property type="match status" value="1"/>
</dbReference>
<protein>
    <submittedName>
        <fullName evidence="1">Unplaced genomic scaffold PAXINscaffold_23, whole genome shotgun sequence</fullName>
    </submittedName>
</protein>
<dbReference type="OrthoDB" id="2614495at2759"/>
<dbReference type="Proteomes" id="UP000053647">
    <property type="component" value="Unassembled WGS sequence"/>
</dbReference>
<reference evidence="1 2" key="1">
    <citation type="submission" date="2014-06" db="EMBL/GenBank/DDBJ databases">
        <authorList>
            <consortium name="DOE Joint Genome Institute"/>
            <person name="Kuo A."/>
            <person name="Kohler A."/>
            <person name="Nagy L.G."/>
            <person name="Floudas D."/>
            <person name="Copeland A."/>
            <person name="Barry K.W."/>
            <person name="Cichocki N."/>
            <person name="Veneault-Fourrey C."/>
            <person name="LaButti K."/>
            <person name="Lindquist E.A."/>
            <person name="Lipzen A."/>
            <person name="Lundell T."/>
            <person name="Morin E."/>
            <person name="Murat C."/>
            <person name="Sun H."/>
            <person name="Tunlid A."/>
            <person name="Henrissat B."/>
            <person name="Grigoriev I.V."/>
            <person name="Hibbett D.S."/>
            <person name="Martin F."/>
            <person name="Nordberg H.P."/>
            <person name="Cantor M.N."/>
            <person name="Hua S.X."/>
        </authorList>
    </citation>
    <scope>NUCLEOTIDE SEQUENCE [LARGE SCALE GENOMIC DNA]</scope>
    <source>
        <strain evidence="1 2">ATCC 200175</strain>
    </source>
</reference>
<reference evidence="2" key="2">
    <citation type="submission" date="2015-01" db="EMBL/GenBank/DDBJ databases">
        <title>Evolutionary Origins and Diversification of the Mycorrhizal Mutualists.</title>
        <authorList>
            <consortium name="DOE Joint Genome Institute"/>
            <consortium name="Mycorrhizal Genomics Consortium"/>
            <person name="Kohler A."/>
            <person name="Kuo A."/>
            <person name="Nagy L.G."/>
            <person name="Floudas D."/>
            <person name="Copeland A."/>
            <person name="Barry K.W."/>
            <person name="Cichocki N."/>
            <person name="Veneault-Fourrey C."/>
            <person name="LaButti K."/>
            <person name="Lindquist E.A."/>
            <person name="Lipzen A."/>
            <person name="Lundell T."/>
            <person name="Morin E."/>
            <person name="Murat C."/>
            <person name="Riley R."/>
            <person name="Ohm R."/>
            <person name="Sun H."/>
            <person name="Tunlid A."/>
            <person name="Henrissat B."/>
            <person name="Grigoriev I.V."/>
            <person name="Hibbett D.S."/>
            <person name="Martin F."/>
        </authorList>
    </citation>
    <scope>NUCLEOTIDE SEQUENCE [LARGE SCALE GENOMIC DNA]</scope>
    <source>
        <strain evidence="2">ATCC 200175</strain>
    </source>
</reference>
<organism evidence="1 2">
    <name type="scientific">Paxillus involutus ATCC 200175</name>
    <dbReference type="NCBI Taxonomy" id="664439"/>
    <lineage>
        <taxon>Eukaryota</taxon>
        <taxon>Fungi</taxon>
        <taxon>Dikarya</taxon>
        <taxon>Basidiomycota</taxon>
        <taxon>Agaricomycotina</taxon>
        <taxon>Agaricomycetes</taxon>
        <taxon>Agaricomycetidae</taxon>
        <taxon>Boletales</taxon>
        <taxon>Paxilineae</taxon>
        <taxon>Paxillaceae</taxon>
        <taxon>Paxillus</taxon>
    </lineage>
</organism>
<dbReference type="HOGENOM" id="CLU_078575_3_0_1"/>
<keyword evidence="2" id="KW-1185">Reference proteome</keyword>
<gene>
    <name evidence="1" type="ORF">PAXINDRAFT_13068</name>
</gene>
<accession>A0A0C9TF01</accession>
<evidence type="ECO:0000313" key="2">
    <source>
        <dbReference type="Proteomes" id="UP000053647"/>
    </source>
</evidence>
<evidence type="ECO:0000313" key="1">
    <source>
        <dbReference type="EMBL" id="KIJ14155.1"/>
    </source>
</evidence>
<dbReference type="EMBL" id="KN819345">
    <property type="protein sequence ID" value="KIJ14155.1"/>
    <property type="molecule type" value="Genomic_DNA"/>
</dbReference>
<sequence>MYLNSLAHSHSTSVDSRYSPLRPISSTGYEPRVSSLRSSEVLLEKSYATKHSTRTGDKLLEVPKLDASGKDWPAWKARLELSLTARGLSGYLYGTKPMPTDPAEGQSVAWIPTTSLEVTAVRDYEESLEKWVEQDAIVKQQIAVTIPDSLFMLIKSKPTAHDYFNALKDKFKNCSLVVSVEKRRQLGELKLKEGGDVRTHFEKMTALCEELASL</sequence>